<dbReference type="EMBL" id="JAYWVC010000095">
    <property type="protein sequence ID" value="MED7825094.1"/>
    <property type="molecule type" value="Genomic_DNA"/>
</dbReference>
<dbReference type="Proteomes" id="UP001333996">
    <property type="component" value="Unassembled WGS sequence"/>
</dbReference>
<comment type="caution">
    <text evidence="2">The sequence shown here is derived from an EMBL/GenBank/DDBJ whole genome shotgun (WGS) entry which is preliminary data.</text>
</comment>
<keyword evidence="3" id="KW-1185">Reference proteome</keyword>
<feature type="region of interest" description="Disordered" evidence="1">
    <location>
        <begin position="36"/>
        <end position="60"/>
    </location>
</feature>
<accession>A0ABU7FMC4</accession>
<gene>
    <name evidence="2" type="ORF">VXC91_24665</name>
</gene>
<organism evidence="2 3">
    <name type="scientific">Streptomyces chiangmaiensis</name>
    <dbReference type="NCBI Taxonomy" id="766497"/>
    <lineage>
        <taxon>Bacteria</taxon>
        <taxon>Bacillati</taxon>
        <taxon>Actinomycetota</taxon>
        <taxon>Actinomycetes</taxon>
        <taxon>Kitasatosporales</taxon>
        <taxon>Streptomycetaceae</taxon>
        <taxon>Streptomyces</taxon>
    </lineage>
</organism>
<sequence length="232" mass="25301">MGRTALLIAVAAVLGIVAGTCTGYVVQAGREPTKLPSLSQPALRQAKGQAPEPLSAERDRRVKTDGDLRRLLLKKPAGAKDAEWLEGSDGWLDLAGYADYYEQPDKAFGDLVGDEFRRAAITGWEVGDSDTVEILLIQFRQEEGVAAADSAADGQYWGRSQDGTQSWNIPGTGDGMAYVHTVPERETGYLPLYNAEAYAWRGDIAMEITVYSSKPISKKTIMSLAEQQMERL</sequence>
<protein>
    <submittedName>
        <fullName evidence="2">Uncharacterized protein</fullName>
    </submittedName>
</protein>
<name>A0ABU7FMC4_9ACTN</name>
<proteinExistence type="predicted"/>
<dbReference type="RefSeq" id="WP_329509518.1">
    <property type="nucleotide sequence ID" value="NZ_BAAAYZ010000092.1"/>
</dbReference>
<reference evidence="2" key="1">
    <citation type="submission" date="2024-01" db="EMBL/GenBank/DDBJ databases">
        <title>First draft genome sequence data of TA4-1, the type strain of Gram-positive actinobacterium Streptomyces chiangmaiensis.</title>
        <authorList>
            <person name="Yasawong M."/>
            <person name="Nantapong N."/>
        </authorList>
    </citation>
    <scope>NUCLEOTIDE SEQUENCE</scope>
    <source>
        <strain evidence="2">TA4-1</strain>
    </source>
</reference>
<evidence type="ECO:0000256" key="1">
    <source>
        <dbReference type="SAM" id="MobiDB-lite"/>
    </source>
</evidence>
<evidence type="ECO:0000313" key="2">
    <source>
        <dbReference type="EMBL" id="MED7825094.1"/>
    </source>
</evidence>
<evidence type="ECO:0000313" key="3">
    <source>
        <dbReference type="Proteomes" id="UP001333996"/>
    </source>
</evidence>